<evidence type="ECO:0000256" key="1">
    <source>
        <dbReference type="ARBA" id="ARBA00007583"/>
    </source>
</evidence>
<dbReference type="PANTHER" id="PTHR24045:SF0">
    <property type="entry name" value="N-ACETYLGLUCOSAMINE-1-PHOSPHOTRANSFERASE SUBUNITS ALPHA_BETA"/>
    <property type="match status" value="1"/>
</dbReference>
<dbReference type="RefSeq" id="WP_041093017.1">
    <property type="nucleotide sequence ID" value="NZ_AP014680.1"/>
</dbReference>
<dbReference type="HOGENOM" id="CLU_043224_1_0_9"/>
<dbReference type="Pfam" id="PF11380">
    <property type="entry name" value="Stealth_CR2"/>
    <property type="match status" value="1"/>
</dbReference>
<comment type="similarity">
    <text evidence="1">Belongs to the stealth family.</text>
</comment>
<evidence type="ECO:0000256" key="3">
    <source>
        <dbReference type="ARBA" id="ARBA00023169"/>
    </source>
</evidence>
<dbReference type="InterPro" id="IPR021520">
    <property type="entry name" value="Stealth_CR2"/>
</dbReference>
<reference evidence="6 7" key="1">
    <citation type="submission" date="2014-11" db="EMBL/GenBank/DDBJ databases">
        <title>Complete genome sequence and analysis of Lactobacillus hokkaidonensis LOOC260T.</title>
        <authorList>
            <person name="Tanizawa Y."/>
            <person name="Tohno M."/>
            <person name="Kaminuma E."/>
            <person name="Nakamura Y."/>
            <person name="Arita M."/>
        </authorList>
    </citation>
    <scope>NUCLEOTIDE SEQUENCE [LARGE SCALE GENOMIC DNA]</scope>
    <source>
        <strain evidence="6 7">LOOC260</strain>
    </source>
</reference>
<dbReference type="InterPro" id="IPR047141">
    <property type="entry name" value="Stealth"/>
</dbReference>
<accession>A0A0A1GWK8</accession>
<organism evidence="6 7">
    <name type="scientific">Paucilactobacillus hokkaidonensis JCM 18461</name>
    <dbReference type="NCBI Taxonomy" id="1291742"/>
    <lineage>
        <taxon>Bacteria</taxon>
        <taxon>Bacillati</taxon>
        <taxon>Bacillota</taxon>
        <taxon>Bacilli</taxon>
        <taxon>Lactobacillales</taxon>
        <taxon>Lactobacillaceae</taxon>
        <taxon>Paucilactobacillus</taxon>
    </lineage>
</organism>
<evidence type="ECO:0000259" key="5">
    <source>
        <dbReference type="Pfam" id="PF17101"/>
    </source>
</evidence>
<keyword evidence="3" id="KW-0270">Exopolysaccharide synthesis</keyword>
<evidence type="ECO:0000259" key="4">
    <source>
        <dbReference type="Pfam" id="PF11380"/>
    </source>
</evidence>
<dbReference type="GO" id="GO:0000271">
    <property type="term" value="P:polysaccharide biosynthetic process"/>
    <property type="evidence" value="ECO:0007669"/>
    <property type="project" value="UniProtKB-KW"/>
</dbReference>
<proteinExistence type="inferred from homology"/>
<dbReference type="STRING" id="1291742.LOOC260_106720"/>
<name>A0A0A1GWK8_9LACO</name>
<dbReference type="EMBL" id="AP014680">
    <property type="protein sequence ID" value="BAP85228.1"/>
    <property type="molecule type" value="Genomic_DNA"/>
</dbReference>
<gene>
    <name evidence="6" type="ORF">LOOC260_106720</name>
</gene>
<protein>
    <submittedName>
        <fullName evidence="6">Glycosyltransferase</fullName>
    </submittedName>
</protein>
<feature type="domain" description="Stealth protein CR1 conserved region 1" evidence="5">
    <location>
        <begin position="1"/>
        <end position="27"/>
    </location>
</feature>
<dbReference type="KEGG" id="lho:LOOC260_106720"/>
<dbReference type="Pfam" id="PF17101">
    <property type="entry name" value="Stealth_CR1"/>
    <property type="match status" value="1"/>
</dbReference>
<evidence type="ECO:0000313" key="6">
    <source>
        <dbReference type="EMBL" id="BAP85228.1"/>
    </source>
</evidence>
<dbReference type="AlphaFoldDB" id="A0A0A1GWK8"/>
<evidence type="ECO:0000313" key="7">
    <source>
        <dbReference type="Proteomes" id="UP000031620"/>
    </source>
</evidence>
<dbReference type="Proteomes" id="UP000031620">
    <property type="component" value="Chromosome"/>
</dbReference>
<keyword evidence="2 6" id="KW-0808">Transferase</keyword>
<dbReference type="InterPro" id="IPR031358">
    <property type="entry name" value="Stealth_CR1"/>
</dbReference>
<feature type="domain" description="Stealth protein CR2 conserved region 2" evidence="4">
    <location>
        <begin position="45"/>
        <end position="148"/>
    </location>
</feature>
<dbReference type="GO" id="GO:0016772">
    <property type="term" value="F:transferase activity, transferring phosphorus-containing groups"/>
    <property type="evidence" value="ECO:0007669"/>
    <property type="project" value="InterPro"/>
</dbReference>
<dbReference type="PANTHER" id="PTHR24045">
    <property type="match status" value="1"/>
</dbReference>
<evidence type="ECO:0000256" key="2">
    <source>
        <dbReference type="ARBA" id="ARBA00022679"/>
    </source>
</evidence>
<sequence>MKIDVVLPWVNGEDPVWIKKKEKYKDRAGETKIVMSKAQLNGSEKYRDSGTLKYALRSIAKFAPWVNQIYLVTDHQIPDWFKNDNPLVTIVNHEDFIPHEWLPTFSSNPIILNSFRIKNLSEHFILFNDDMILNKKISPEDFFSEQGLPVDIGIYSVIPSFEDFSHLILNNMIVINKYFSKWAGIKANFFGFFNFKYGSNLVRTILALPWHGVTGFYNPHMPIAYLKSSFQEVWQKENSWLSETSSHRFRESTDLTDWVVRYWQLQSGKFKAGSTKFGKYYLQDQTEQIVVDLEQSSHKVICINDTPMTKDGVIDQKVSEALEAKLSINLVFEK</sequence>